<dbReference type="InterPro" id="IPR019949">
    <property type="entry name" value="CmoO-like"/>
</dbReference>
<dbReference type="CDD" id="cd00347">
    <property type="entry name" value="Flavin_utilizing_monoxygenases"/>
    <property type="match status" value="1"/>
</dbReference>
<dbReference type="Proteomes" id="UP001501459">
    <property type="component" value="Unassembled WGS sequence"/>
</dbReference>
<reference evidence="3 4" key="1">
    <citation type="journal article" date="2019" name="Int. J. Syst. Evol. Microbiol.">
        <title>The Global Catalogue of Microorganisms (GCM) 10K type strain sequencing project: providing services to taxonomists for standard genome sequencing and annotation.</title>
        <authorList>
            <consortium name="The Broad Institute Genomics Platform"/>
            <consortium name="The Broad Institute Genome Sequencing Center for Infectious Disease"/>
            <person name="Wu L."/>
            <person name="Ma J."/>
        </authorList>
    </citation>
    <scope>NUCLEOTIDE SEQUENCE [LARGE SCALE GENOMIC DNA]</scope>
    <source>
        <strain evidence="3 4">JCM 12149</strain>
    </source>
</reference>
<dbReference type="PANTHER" id="PTHR30137:SF19">
    <property type="entry name" value="LUCIFERASE-LIKE MONOOXYGENASE"/>
    <property type="match status" value="1"/>
</dbReference>
<name>A0ABN0ZAW3_9BACI</name>
<feature type="domain" description="Luciferase-like" evidence="2">
    <location>
        <begin position="1"/>
        <end position="300"/>
    </location>
</feature>
<dbReference type="InterPro" id="IPR011251">
    <property type="entry name" value="Luciferase-like_dom"/>
</dbReference>
<protein>
    <submittedName>
        <fullName evidence="3">LLM class flavin-dependent oxidoreductase</fullName>
    </submittedName>
</protein>
<evidence type="ECO:0000256" key="1">
    <source>
        <dbReference type="ARBA" id="ARBA00007789"/>
    </source>
</evidence>
<evidence type="ECO:0000259" key="2">
    <source>
        <dbReference type="Pfam" id="PF00296"/>
    </source>
</evidence>
<keyword evidence="4" id="KW-1185">Reference proteome</keyword>
<dbReference type="NCBIfam" id="TIGR03558">
    <property type="entry name" value="oxido_grp_1"/>
    <property type="match status" value="1"/>
</dbReference>
<dbReference type="Pfam" id="PF00296">
    <property type="entry name" value="Bac_luciferase"/>
    <property type="match status" value="1"/>
</dbReference>
<comment type="caution">
    <text evidence="3">The sequence shown here is derived from an EMBL/GenBank/DDBJ whole genome shotgun (WGS) entry which is preliminary data.</text>
</comment>
<dbReference type="InterPro" id="IPR036661">
    <property type="entry name" value="Luciferase-like_sf"/>
</dbReference>
<dbReference type="EMBL" id="BAAADM010000051">
    <property type="protein sequence ID" value="GAA0441906.1"/>
    <property type="molecule type" value="Genomic_DNA"/>
</dbReference>
<comment type="similarity">
    <text evidence="1">To bacterial alkanal monooxygenase alpha and beta chains.</text>
</comment>
<organism evidence="3 4">
    <name type="scientific">Lentibacillus halophilus</name>
    <dbReference type="NCBI Taxonomy" id="295065"/>
    <lineage>
        <taxon>Bacteria</taxon>
        <taxon>Bacillati</taxon>
        <taxon>Bacillota</taxon>
        <taxon>Bacilli</taxon>
        <taxon>Bacillales</taxon>
        <taxon>Bacillaceae</taxon>
        <taxon>Lentibacillus</taxon>
    </lineage>
</organism>
<proteinExistence type="predicted"/>
<accession>A0ABN0ZAW3</accession>
<dbReference type="SUPFAM" id="SSF51679">
    <property type="entry name" value="Bacterial luciferase-like"/>
    <property type="match status" value="1"/>
</dbReference>
<dbReference type="PANTHER" id="PTHR30137">
    <property type="entry name" value="LUCIFERASE-LIKE MONOOXYGENASE"/>
    <property type="match status" value="1"/>
</dbReference>
<dbReference type="Gene3D" id="3.20.20.30">
    <property type="entry name" value="Luciferase-like domain"/>
    <property type="match status" value="1"/>
</dbReference>
<evidence type="ECO:0000313" key="3">
    <source>
        <dbReference type="EMBL" id="GAA0441906.1"/>
    </source>
</evidence>
<gene>
    <name evidence="3" type="ORF">GCM10008983_18750</name>
</gene>
<dbReference type="InterPro" id="IPR050766">
    <property type="entry name" value="Bact_Lucif_Oxidored"/>
</dbReference>
<sequence length="334" mass="36894">MKLSILDQSPISTGASAREALHASVDLAREADALGYHRYWIAEHHDMDGLACPNPDVFLGIIGSQTERIRIGAGAVLLPHYKPFRVAETYNMLATLYPGRIDLGIGRAPGGSAEASIALSGNFLKNVRHMPETIDELRMFLHGGFPKDQHNAKIKPSPVPAIPPDMWLLGTSEKSAQAAAEQGIPYAFGQFMSDQDGPRVMQTYMDTVTANDQYTPPRKLAAVSVVCAETTEKARELALSNQLWRIQQAKGEGDGKVPSVEAAKRYKYTDEDLAMIRETANQMIIGNPQDVKQALTQMQTLYNTDEWMIVTITHSYEARKESYRLIADEMLADS</sequence>
<dbReference type="RefSeq" id="WP_343752588.1">
    <property type="nucleotide sequence ID" value="NZ_BAAADM010000051.1"/>
</dbReference>
<evidence type="ECO:0000313" key="4">
    <source>
        <dbReference type="Proteomes" id="UP001501459"/>
    </source>
</evidence>